<keyword evidence="5" id="KW-0349">Heme</keyword>
<organism evidence="15 16">
    <name type="scientific">Gluconacetobacter aggeris</name>
    <dbReference type="NCBI Taxonomy" id="1286186"/>
    <lineage>
        <taxon>Bacteria</taxon>
        <taxon>Pseudomonadati</taxon>
        <taxon>Pseudomonadota</taxon>
        <taxon>Alphaproteobacteria</taxon>
        <taxon>Acetobacterales</taxon>
        <taxon>Acetobacteraceae</taxon>
        <taxon>Gluconacetobacter</taxon>
    </lineage>
</organism>
<evidence type="ECO:0000256" key="11">
    <source>
        <dbReference type="ARBA" id="ARBA00023136"/>
    </source>
</evidence>
<dbReference type="GO" id="GO:0022904">
    <property type="term" value="P:respiratory electron transport chain"/>
    <property type="evidence" value="ECO:0007669"/>
    <property type="project" value="InterPro"/>
</dbReference>
<evidence type="ECO:0000256" key="12">
    <source>
        <dbReference type="ARBA" id="ARBA00037975"/>
    </source>
</evidence>
<feature type="transmembrane region" description="Helical" evidence="13">
    <location>
        <begin position="142"/>
        <end position="175"/>
    </location>
</feature>
<evidence type="ECO:0000256" key="1">
    <source>
        <dbReference type="ARBA" id="ARBA00001970"/>
    </source>
</evidence>
<dbReference type="RefSeq" id="WP_182986701.1">
    <property type="nucleotide sequence ID" value="NZ_JABEQD010000008.1"/>
</dbReference>
<evidence type="ECO:0000256" key="6">
    <source>
        <dbReference type="ARBA" id="ARBA00022692"/>
    </source>
</evidence>
<dbReference type="InterPro" id="IPR011577">
    <property type="entry name" value="Cyt_b561_bac/Ni-Hgenase"/>
</dbReference>
<evidence type="ECO:0000256" key="2">
    <source>
        <dbReference type="ARBA" id="ARBA00004651"/>
    </source>
</evidence>
<name>A0A7W4P005_9PROT</name>
<dbReference type="EMBL" id="JABEQD010000008">
    <property type="protein sequence ID" value="MBB2169185.1"/>
    <property type="molecule type" value="Genomic_DNA"/>
</dbReference>
<evidence type="ECO:0000256" key="10">
    <source>
        <dbReference type="ARBA" id="ARBA00023004"/>
    </source>
</evidence>
<comment type="similarity">
    <text evidence="12">Belongs to the cytochrome b561 family.</text>
</comment>
<feature type="transmembrane region" description="Helical" evidence="13">
    <location>
        <begin position="35"/>
        <end position="53"/>
    </location>
</feature>
<keyword evidence="8" id="KW-0249">Electron transport</keyword>
<dbReference type="Pfam" id="PF01292">
    <property type="entry name" value="Ni_hydr_CYTB"/>
    <property type="match status" value="1"/>
</dbReference>
<dbReference type="AlphaFoldDB" id="A0A7W4P005"/>
<feature type="transmembrane region" description="Helical" evidence="13">
    <location>
        <begin position="73"/>
        <end position="91"/>
    </location>
</feature>
<evidence type="ECO:0000313" key="16">
    <source>
        <dbReference type="Proteomes" id="UP000559860"/>
    </source>
</evidence>
<dbReference type="GO" id="GO:0020037">
    <property type="term" value="F:heme binding"/>
    <property type="evidence" value="ECO:0007669"/>
    <property type="project" value="TreeGrafter"/>
</dbReference>
<comment type="cofactor">
    <cofactor evidence="1">
        <name>heme b</name>
        <dbReference type="ChEBI" id="CHEBI:60344"/>
    </cofactor>
</comment>
<dbReference type="GO" id="GO:0005886">
    <property type="term" value="C:plasma membrane"/>
    <property type="evidence" value="ECO:0007669"/>
    <property type="project" value="UniProtKB-SubCell"/>
</dbReference>
<keyword evidence="16" id="KW-1185">Reference proteome</keyword>
<dbReference type="InterPro" id="IPR016174">
    <property type="entry name" value="Di-haem_cyt_TM"/>
</dbReference>
<evidence type="ECO:0000256" key="9">
    <source>
        <dbReference type="ARBA" id="ARBA00022989"/>
    </source>
</evidence>
<keyword evidence="11 13" id="KW-0472">Membrane</keyword>
<comment type="subcellular location">
    <subcellularLocation>
        <location evidence="2">Cell membrane</location>
        <topology evidence="2">Multi-pass membrane protein</topology>
    </subcellularLocation>
</comment>
<feature type="domain" description="Cytochrome b561 bacterial/Ni-hydrogenase" evidence="14">
    <location>
        <begin position="28"/>
        <end position="186"/>
    </location>
</feature>
<keyword evidence="6 13" id="KW-0812">Transmembrane</keyword>
<evidence type="ECO:0000256" key="13">
    <source>
        <dbReference type="SAM" id="Phobius"/>
    </source>
</evidence>
<feature type="transmembrane region" description="Helical" evidence="13">
    <location>
        <begin position="103"/>
        <end position="122"/>
    </location>
</feature>
<reference evidence="15 16" key="1">
    <citation type="submission" date="2020-04" db="EMBL/GenBank/DDBJ databases">
        <title>Description of novel Gluconacetobacter.</title>
        <authorList>
            <person name="Sombolestani A."/>
        </authorList>
    </citation>
    <scope>NUCLEOTIDE SEQUENCE [LARGE SCALE GENOMIC DNA]</scope>
    <source>
        <strain evidence="15 16">LMG 27801</strain>
    </source>
</reference>
<dbReference type="SUPFAM" id="SSF81342">
    <property type="entry name" value="Transmembrane di-heme cytochromes"/>
    <property type="match status" value="1"/>
</dbReference>
<comment type="caution">
    <text evidence="15">The sequence shown here is derived from an EMBL/GenBank/DDBJ whole genome shotgun (WGS) entry which is preliminary data.</text>
</comment>
<keyword evidence="9 13" id="KW-1133">Transmembrane helix</keyword>
<evidence type="ECO:0000256" key="8">
    <source>
        <dbReference type="ARBA" id="ARBA00022982"/>
    </source>
</evidence>
<evidence type="ECO:0000256" key="5">
    <source>
        <dbReference type="ARBA" id="ARBA00022617"/>
    </source>
</evidence>
<protein>
    <recommendedName>
        <fullName evidence="14">Cytochrome b561 bacterial/Ni-hydrogenase domain-containing protein</fullName>
    </recommendedName>
</protein>
<accession>A0A7W4P005</accession>
<gene>
    <name evidence="15" type="ORF">HLH36_12610</name>
</gene>
<keyword evidence="4" id="KW-1003">Cell membrane</keyword>
<dbReference type="InterPro" id="IPR052168">
    <property type="entry name" value="Cytochrome_b561_oxidase"/>
</dbReference>
<evidence type="ECO:0000259" key="14">
    <source>
        <dbReference type="Pfam" id="PF01292"/>
    </source>
</evidence>
<proteinExistence type="inferred from homology"/>
<evidence type="ECO:0000256" key="3">
    <source>
        <dbReference type="ARBA" id="ARBA00022448"/>
    </source>
</evidence>
<dbReference type="Proteomes" id="UP000559860">
    <property type="component" value="Unassembled WGS sequence"/>
</dbReference>
<dbReference type="GO" id="GO:0046872">
    <property type="term" value="F:metal ion binding"/>
    <property type="evidence" value="ECO:0007669"/>
    <property type="project" value="UniProtKB-KW"/>
</dbReference>
<keyword evidence="7" id="KW-0479">Metal-binding</keyword>
<keyword evidence="3" id="KW-0813">Transport</keyword>
<evidence type="ECO:0000256" key="7">
    <source>
        <dbReference type="ARBA" id="ARBA00022723"/>
    </source>
</evidence>
<dbReference type="PANTHER" id="PTHR30529:SF1">
    <property type="entry name" value="CYTOCHROME B561 HOMOLOG 2"/>
    <property type="match status" value="1"/>
</dbReference>
<keyword evidence="10" id="KW-0408">Iron</keyword>
<dbReference type="PANTHER" id="PTHR30529">
    <property type="entry name" value="CYTOCHROME B561"/>
    <property type="match status" value="1"/>
</dbReference>
<dbReference type="GO" id="GO:0009055">
    <property type="term" value="F:electron transfer activity"/>
    <property type="evidence" value="ECO:0007669"/>
    <property type="project" value="InterPro"/>
</dbReference>
<evidence type="ECO:0000313" key="15">
    <source>
        <dbReference type="EMBL" id="MBB2169185.1"/>
    </source>
</evidence>
<evidence type="ECO:0000256" key="4">
    <source>
        <dbReference type="ARBA" id="ARBA00022475"/>
    </source>
</evidence>
<sequence>MRYGIGIGPDDAMIDGVKQPERGRRTIRHSAPLRAVHWLTVVLVGFLFVSNWLREASPHGTDIRKWWLQSHELAGLTVFALTLWRLGLAKAPGTGRLAQGGHAVFYAFLLILPIFGFLWAWFGASTRIAFWTLSASMPRNMFMVHVASMVHSHLVAYVFLALIAGHVLAVLWHILVRRDRLLSRML</sequence>